<dbReference type="AlphaFoldDB" id="A0A3M6TE70"/>
<feature type="coiled-coil region" evidence="2">
    <location>
        <begin position="18"/>
        <end position="45"/>
    </location>
</feature>
<sequence>MPRSSLIFSNQMSVMANKAYYKERIQKMQKEIDEAGKESKVLKNLDVFVLDNSLRESTVGQLRGHTIENKWKIYKEIKKVGFKDIIVASFSHMTRLGDTFIKQLHDAGEDFTNLWAFTELLESVDKSGVPDTETIPVGLRKMKELGIRNAIIEMDLVYVGINYKKFKVEAINDLLTERLKWIHANLAKDSKVVVNLRDLPDGMIKKPKRVFKVIRHLSSLPLAIRPFGIVTEESGKYFPEQLAAWIRAVRKEMDDCGFKDGHLLVHVHEKWGHVDTTQLSCLANGANGIWASMIIQGASMGAASSTVTLMNLVRLGNKKVLKKYNCTALREAAQEICRVTTGYEPYPLQPIYGERALDMVFGMPTKLGINEFDLAKFFGEEPLMRMTTLASAEMIVTRLKNLFGEDPQFTIERGTRMKEVMLEDLHKNIKEEYMSAAGLAMLFDRSGGHLTEKMAEVLTKEEPTRAHAQVLIAEIRDMWDEWDLRDGQRDDKLEFDAFYNGFLAPYFGCYRCDETKQALKAMDMDEDGTVDWNEFAVYLRWAMRQYPETKTSEDLLSVAFRKGLIPAMQDEVVRKQEGEPMEA</sequence>
<reference evidence="4 5" key="1">
    <citation type="journal article" date="2018" name="Sci. Rep.">
        <title>Comparative analysis of the Pocillopora damicornis genome highlights role of immune system in coral evolution.</title>
        <authorList>
            <person name="Cunning R."/>
            <person name="Bay R.A."/>
            <person name="Gillette P."/>
            <person name="Baker A.C."/>
            <person name="Traylor-Knowles N."/>
        </authorList>
    </citation>
    <scope>NUCLEOTIDE SEQUENCE [LARGE SCALE GENOMIC DNA]</scope>
    <source>
        <strain evidence="4">RSMAS</strain>
        <tissue evidence="4">Whole animal</tissue>
    </source>
</reference>
<accession>A0A3M6TE70</accession>
<dbReference type="SUPFAM" id="SSF47473">
    <property type="entry name" value="EF-hand"/>
    <property type="match status" value="1"/>
</dbReference>
<evidence type="ECO:0000313" key="4">
    <source>
        <dbReference type="EMBL" id="RMX39631.1"/>
    </source>
</evidence>
<dbReference type="GO" id="GO:0005509">
    <property type="term" value="F:calcium ion binding"/>
    <property type="evidence" value="ECO:0007669"/>
    <property type="project" value="InterPro"/>
</dbReference>
<dbReference type="Proteomes" id="UP000275408">
    <property type="component" value="Unassembled WGS sequence"/>
</dbReference>
<keyword evidence="5" id="KW-1185">Reference proteome</keyword>
<evidence type="ECO:0000256" key="1">
    <source>
        <dbReference type="ARBA" id="ARBA00022837"/>
    </source>
</evidence>
<dbReference type="InterPro" id="IPR011992">
    <property type="entry name" value="EF-hand-dom_pair"/>
</dbReference>
<dbReference type="EMBL" id="RCHS01003794">
    <property type="protein sequence ID" value="RMX39631.1"/>
    <property type="molecule type" value="Genomic_DNA"/>
</dbReference>
<dbReference type="InterPro" id="IPR013785">
    <property type="entry name" value="Aldolase_TIM"/>
</dbReference>
<dbReference type="InterPro" id="IPR002048">
    <property type="entry name" value="EF_hand_dom"/>
</dbReference>
<dbReference type="Gene3D" id="1.10.238.10">
    <property type="entry name" value="EF-hand"/>
    <property type="match status" value="1"/>
</dbReference>
<organism evidence="4 5">
    <name type="scientific">Pocillopora damicornis</name>
    <name type="common">Cauliflower coral</name>
    <name type="synonym">Millepora damicornis</name>
    <dbReference type="NCBI Taxonomy" id="46731"/>
    <lineage>
        <taxon>Eukaryota</taxon>
        <taxon>Metazoa</taxon>
        <taxon>Cnidaria</taxon>
        <taxon>Anthozoa</taxon>
        <taxon>Hexacorallia</taxon>
        <taxon>Scleractinia</taxon>
        <taxon>Astrocoeniina</taxon>
        <taxon>Pocilloporidae</taxon>
        <taxon>Pocillopora</taxon>
    </lineage>
</organism>
<dbReference type="SUPFAM" id="SSF51569">
    <property type="entry name" value="Aldolase"/>
    <property type="match status" value="1"/>
</dbReference>
<keyword evidence="2" id="KW-0175">Coiled coil</keyword>
<dbReference type="InterPro" id="IPR018247">
    <property type="entry name" value="EF_Hand_1_Ca_BS"/>
</dbReference>
<evidence type="ECO:0000313" key="5">
    <source>
        <dbReference type="Proteomes" id="UP000275408"/>
    </source>
</evidence>
<dbReference type="Gene3D" id="3.20.20.70">
    <property type="entry name" value="Aldolase class I"/>
    <property type="match status" value="1"/>
</dbReference>
<dbReference type="PROSITE" id="PS00018">
    <property type="entry name" value="EF_HAND_1"/>
    <property type="match status" value="1"/>
</dbReference>
<evidence type="ECO:0000259" key="3">
    <source>
        <dbReference type="PROSITE" id="PS50222"/>
    </source>
</evidence>
<dbReference type="PROSITE" id="PS50222">
    <property type="entry name" value="EF_HAND_2"/>
    <property type="match status" value="1"/>
</dbReference>
<name>A0A3M6TE70_POCDA</name>
<keyword evidence="1" id="KW-0106">Calcium</keyword>
<protein>
    <recommendedName>
        <fullName evidence="3">EF-hand domain-containing protein</fullName>
    </recommendedName>
</protein>
<feature type="domain" description="EF-hand" evidence="3">
    <location>
        <begin position="510"/>
        <end position="545"/>
    </location>
</feature>
<proteinExistence type="predicted"/>
<dbReference type="OrthoDB" id="5952569at2759"/>
<gene>
    <name evidence="4" type="ORF">pdam_00003990</name>
</gene>
<evidence type="ECO:0000256" key="2">
    <source>
        <dbReference type="SAM" id="Coils"/>
    </source>
</evidence>
<comment type="caution">
    <text evidence="4">The sequence shown here is derived from an EMBL/GenBank/DDBJ whole genome shotgun (WGS) entry which is preliminary data.</text>
</comment>